<comment type="similarity">
    <text evidence="1">Belongs to the MobA/MobL family.</text>
</comment>
<evidence type="ECO:0000259" key="3">
    <source>
        <dbReference type="Pfam" id="PF03389"/>
    </source>
</evidence>
<evidence type="ECO:0000256" key="1">
    <source>
        <dbReference type="ARBA" id="ARBA00010873"/>
    </source>
</evidence>
<dbReference type="RefSeq" id="WP_221033286.1">
    <property type="nucleotide sequence ID" value="NZ_CP139781.1"/>
</dbReference>
<accession>A0ABZ1C2Y2</accession>
<organism evidence="4 5">
    <name type="scientific">Actomonas aquatica</name>
    <dbReference type="NCBI Taxonomy" id="2866162"/>
    <lineage>
        <taxon>Bacteria</taxon>
        <taxon>Pseudomonadati</taxon>
        <taxon>Verrucomicrobiota</taxon>
        <taxon>Opitutia</taxon>
        <taxon>Opitutales</taxon>
        <taxon>Opitutaceae</taxon>
        <taxon>Actomonas</taxon>
    </lineage>
</organism>
<dbReference type="EMBL" id="CP139781">
    <property type="protein sequence ID" value="WRQ85553.1"/>
    <property type="molecule type" value="Genomic_DNA"/>
</dbReference>
<dbReference type="Gene3D" id="3.30.930.30">
    <property type="match status" value="1"/>
</dbReference>
<evidence type="ECO:0000256" key="2">
    <source>
        <dbReference type="ARBA" id="ARBA00022971"/>
    </source>
</evidence>
<reference evidence="4 5" key="1">
    <citation type="submission" date="2023-12" db="EMBL/GenBank/DDBJ databases">
        <title>Description of an unclassified Opitutus bacterium of Verrucomicrobiota.</title>
        <authorList>
            <person name="Zhang D.-F."/>
        </authorList>
    </citation>
    <scope>NUCLEOTIDE SEQUENCE [LARGE SCALE GENOMIC DNA]</scope>
    <source>
        <strain evidence="4 5">WL0086</strain>
    </source>
</reference>
<dbReference type="Pfam" id="PF03389">
    <property type="entry name" value="MobA_MobL"/>
    <property type="match status" value="1"/>
</dbReference>
<evidence type="ECO:0000313" key="5">
    <source>
        <dbReference type="Proteomes" id="UP000738431"/>
    </source>
</evidence>
<sequence length="365" mass="41422">MAYVTGLRLKDQNSGKTFSRTSKTDHVRFGCIGTGFLDLQTLCSKAEAAERRKDAVVGRHIILALARELDPQARKQVTEEFADRLGKELRVPVVWAIHEQQKLDSNPHAHLVFASRRFNHSTQEFGEKTRELDVRRSGGRIIRQWRENWENSINSILPPGTPRISCASHKDAGRDRTPRRHLGEVAWALEKRGYPTQNGSYNRTLDELEQIRLQTQTLDKQIDEERTALNPPSIAKRHWVSPEAPDYAELIAAQLTADFLNPPDAATDRAIAREAVPDFRYGPLKSVSKEPEVSSDLKDLSAIPDFFDDEESLTEEERCELIPSLRPIQGPNSVDEAANARAEIEESERLLAERLEEMEPDGMDW</sequence>
<feature type="domain" description="MobA/MobL protein" evidence="3">
    <location>
        <begin position="2"/>
        <end position="192"/>
    </location>
</feature>
<protein>
    <submittedName>
        <fullName evidence="4">MobA/MobL family protein</fullName>
    </submittedName>
</protein>
<evidence type="ECO:0000313" key="4">
    <source>
        <dbReference type="EMBL" id="WRQ85553.1"/>
    </source>
</evidence>
<gene>
    <name evidence="4" type="ORF">K1X11_012140</name>
</gene>
<keyword evidence="5" id="KW-1185">Reference proteome</keyword>
<proteinExistence type="inferred from homology"/>
<keyword evidence="2" id="KW-0184">Conjugation</keyword>
<name>A0ABZ1C2Y2_9BACT</name>
<dbReference type="InterPro" id="IPR005053">
    <property type="entry name" value="MobA_MobL"/>
</dbReference>
<dbReference type="Proteomes" id="UP000738431">
    <property type="component" value="Chromosome"/>
</dbReference>